<dbReference type="EMBL" id="RZNX01000013">
    <property type="protein sequence ID" value="RUT27970.1"/>
    <property type="molecule type" value="Genomic_DNA"/>
</dbReference>
<name>A0A3S1B5C0_9BACL</name>
<dbReference type="Proteomes" id="UP000272464">
    <property type="component" value="Unassembled WGS sequence"/>
</dbReference>
<dbReference type="AlphaFoldDB" id="A0A3S1B5C0"/>
<accession>A0A3S1B5C0</accession>
<dbReference type="SUPFAM" id="SSF55383">
    <property type="entry name" value="Copper amine oxidase, domain N"/>
    <property type="match status" value="1"/>
</dbReference>
<evidence type="ECO:0000259" key="1">
    <source>
        <dbReference type="Pfam" id="PF07833"/>
    </source>
</evidence>
<keyword evidence="3" id="KW-1185">Reference proteome</keyword>
<sequence length="304" mass="33738">MKKWVPAAIAAVLLTGTMTLGNSVEAKTSDKIKEQVFINGVMQSDALVEKGRALIPLRSLNDPNWLTYNYDAKTHTVTAKSKDGSKVIKLKAGLKTATVNGKQVSLDLSVVNKKGRTYVPLRFVSEALGGTAYYNAKDKRAIVRTPAGQAAFNTLMKGDLVDARKEALKLIAVEGPYDWTPHGEGYRTTYQFPEGQALQYSETYRLLTNYIKINQDGIAEVIGQLDEMGNKTKSRGVKPDYKGGYVYFSHDLMAELVTYGKIDSLGKDTELGRFDYSQHPEYKKYRYKAGALLPIEGETRKDAK</sequence>
<dbReference type="RefSeq" id="WP_127200890.1">
    <property type="nucleotide sequence ID" value="NZ_RZNX01000013.1"/>
</dbReference>
<proteinExistence type="predicted"/>
<evidence type="ECO:0000313" key="3">
    <source>
        <dbReference type="Proteomes" id="UP000272464"/>
    </source>
</evidence>
<dbReference type="InterPro" id="IPR012854">
    <property type="entry name" value="Cu_amine_oxidase-like_N"/>
</dbReference>
<gene>
    <name evidence="2" type="ORF">EJP77_19245</name>
</gene>
<protein>
    <submittedName>
        <fullName evidence="2">Copper amine oxidase N-terminal domain-containing protein</fullName>
    </submittedName>
</protein>
<reference evidence="2 3" key="1">
    <citation type="submission" date="2018-12" db="EMBL/GenBank/DDBJ databases">
        <authorList>
            <person name="Sun L."/>
            <person name="Chen Z."/>
        </authorList>
    </citation>
    <scope>NUCLEOTIDE SEQUENCE [LARGE SCALE GENOMIC DNA]</scope>
    <source>
        <strain evidence="2 3">3-5-3</strain>
    </source>
</reference>
<evidence type="ECO:0000313" key="2">
    <source>
        <dbReference type="EMBL" id="RUT27970.1"/>
    </source>
</evidence>
<organism evidence="2 3">
    <name type="scientific">Paenibacillus zeisoli</name>
    <dbReference type="NCBI Taxonomy" id="2496267"/>
    <lineage>
        <taxon>Bacteria</taxon>
        <taxon>Bacillati</taxon>
        <taxon>Bacillota</taxon>
        <taxon>Bacilli</taxon>
        <taxon>Bacillales</taxon>
        <taxon>Paenibacillaceae</taxon>
        <taxon>Paenibacillus</taxon>
    </lineage>
</organism>
<dbReference type="Pfam" id="PF07833">
    <property type="entry name" value="Cu_amine_oxidN1"/>
    <property type="match status" value="1"/>
</dbReference>
<dbReference type="InterPro" id="IPR036582">
    <property type="entry name" value="Mao_N_sf"/>
</dbReference>
<comment type="caution">
    <text evidence="2">The sequence shown here is derived from an EMBL/GenBank/DDBJ whole genome shotgun (WGS) entry which is preliminary data.</text>
</comment>
<dbReference type="Gene3D" id="3.30.457.10">
    <property type="entry name" value="Copper amine oxidase-like, N-terminal domain"/>
    <property type="match status" value="1"/>
</dbReference>
<feature type="domain" description="Copper amine oxidase-like N-terminal" evidence="1">
    <location>
        <begin position="42"/>
        <end position="141"/>
    </location>
</feature>
<dbReference type="OrthoDB" id="2005648at2"/>